<dbReference type="EMBL" id="GBXM01074138">
    <property type="protein sequence ID" value="JAH34439.1"/>
    <property type="molecule type" value="Transcribed_RNA"/>
</dbReference>
<reference evidence="1" key="2">
    <citation type="journal article" date="2015" name="Fish Shellfish Immunol.">
        <title>Early steps in the European eel (Anguilla anguilla)-Vibrio vulnificus interaction in the gills: Role of the RtxA13 toxin.</title>
        <authorList>
            <person name="Callol A."/>
            <person name="Pajuelo D."/>
            <person name="Ebbesson L."/>
            <person name="Teles M."/>
            <person name="MacKenzie S."/>
            <person name="Amaro C."/>
        </authorList>
    </citation>
    <scope>NUCLEOTIDE SEQUENCE</scope>
</reference>
<protein>
    <submittedName>
        <fullName evidence="1">Uncharacterized protein</fullName>
    </submittedName>
</protein>
<organism evidence="1">
    <name type="scientific">Anguilla anguilla</name>
    <name type="common">European freshwater eel</name>
    <name type="synonym">Muraena anguilla</name>
    <dbReference type="NCBI Taxonomy" id="7936"/>
    <lineage>
        <taxon>Eukaryota</taxon>
        <taxon>Metazoa</taxon>
        <taxon>Chordata</taxon>
        <taxon>Craniata</taxon>
        <taxon>Vertebrata</taxon>
        <taxon>Euteleostomi</taxon>
        <taxon>Actinopterygii</taxon>
        <taxon>Neopterygii</taxon>
        <taxon>Teleostei</taxon>
        <taxon>Anguilliformes</taxon>
        <taxon>Anguillidae</taxon>
        <taxon>Anguilla</taxon>
    </lineage>
</organism>
<accession>A0A0E9RYY4</accession>
<sequence length="28" mass="3033">MTATVPVFSKEKATEGKDASFSKIRICS</sequence>
<evidence type="ECO:0000313" key="1">
    <source>
        <dbReference type="EMBL" id="JAH34439.1"/>
    </source>
</evidence>
<dbReference type="AlphaFoldDB" id="A0A0E9RYY4"/>
<proteinExistence type="predicted"/>
<reference evidence="1" key="1">
    <citation type="submission" date="2014-11" db="EMBL/GenBank/DDBJ databases">
        <authorList>
            <person name="Amaro Gonzalez C."/>
        </authorList>
    </citation>
    <scope>NUCLEOTIDE SEQUENCE</scope>
</reference>
<name>A0A0E9RYY4_ANGAN</name>